<feature type="transmembrane region" description="Helical" evidence="13">
    <location>
        <begin position="527"/>
        <end position="548"/>
    </location>
</feature>
<evidence type="ECO:0000256" key="1">
    <source>
        <dbReference type="ARBA" id="ARBA00005020"/>
    </source>
</evidence>
<dbReference type="GO" id="GO:0005524">
    <property type="term" value="F:ATP binding"/>
    <property type="evidence" value="ECO:0007669"/>
    <property type="project" value="UniProtKB-KW"/>
</dbReference>
<feature type="domain" description="ABC1 atypical kinase-like" evidence="14">
    <location>
        <begin position="92"/>
        <end position="341"/>
    </location>
</feature>
<keyword evidence="9" id="KW-0418">Kinase</keyword>
<accession>A0A345JSK2</accession>
<dbReference type="Proteomes" id="UP000253862">
    <property type="component" value="Chromosome"/>
</dbReference>
<keyword evidence="11 13" id="KW-1133">Transmembrane helix</keyword>
<dbReference type="InterPro" id="IPR050154">
    <property type="entry name" value="UbiB_kinase"/>
</dbReference>
<proteinExistence type="inferred from homology"/>
<evidence type="ECO:0000256" key="3">
    <source>
        <dbReference type="ARBA" id="ARBA00022475"/>
    </source>
</evidence>
<sequence length="552" mass="63900">MIKKFLRLIYIFYIINKYCLINEPIRATRMKTLRALLFLNPFYYSPRIRRLEHGVRIREALERLGPIFIKFGQALSIRADLLPPDVIKEVSKLQDNVPPFDNKIAVEQIEKAAKKPINQIFKSFESTPLASASIAQVHGAVLQNDEKVVVKVLRPDIEKILKLDTSLMLLFATLISKLKEIRRFKPVEIVKEINQSFFDELDLVREASNASQIRRNFENSAIHYVPKIYWEYTSSTVMVMERVGGMRVSDIETLDALGVDRRLLAQRGVEIFYSQVFDDCFFHADMHPGNMFIDVSNPADPKYISIDFGIVGTLNRDDQRYLAGNFLAFFKRDYRKVAELHIESGWVPSDTRVDVLESAIRTVCEPIFEKPMKEISLGYTLMQLFAVARRFNMNIQPQLTLLQKTLFHVEGLGQKLCPELNIWETSRPILEKWMKEQMGIRGFYHRSMENMPRVSDKLPDLPRMVFDILQHTQMNLKNTTSSNQTNDLKETKKKYRFALGCGIALTTLGVIYTLNKDTTPLIKLQNFISNHSTSFIVVGVVCLIYYNFKKEK</sequence>
<evidence type="ECO:0000313" key="15">
    <source>
        <dbReference type="EMBL" id="AXH30298.1"/>
    </source>
</evidence>
<dbReference type="InterPro" id="IPR010232">
    <property type="entry name" value="UbiB"/>
</dbReference>
<dbReference type="Pfam" id="PF03109">
    <property type="entry name" value="ABC1"/>
    <property type="match status" value="1"/>
</dbReference>
<dbReference type="InterPro" id="IPR045308">
    <property type="entry name" value="UbiB_bact"/>
</dbReference>
<keyword evidence="5" id="KW-0808">Transferase</keyword>
<dbReference type="OrthoDB" id="9795390at2"/>
<evidence type="ECO:0000313" key="16">
    <source>
        <dbReference type="Proteomes" id="UP000253862"/>
    </source>
</evidence>
<evidence type="ECO:0000256" key="13">
    <source>
        <dbReference type="SAM" id="Phobius"/>
    </source>
</evidence>
<keyword evidence="12 13" id="KW-0472">Membrane</keyword>
<evidence type="ECO:0000256" key="5">
    <source>
        <dbReference type="ARBA" id="ARBA00022679"/>
    </source>
</evidence>
<evidence type="ECO:0000256" key="9">
    <source>
        <dbReference type="ARBA" id="ARBA00022777"/>
    </source>
</evidence>
<evidence type="ECO:0000256" key="10">
    <source>
        <dbReference type="ARBA" id="ARBA00022840"/>
    </source>
</evidence>
<keyword evidence="16" id="KW-1185">Reference proteome</keyword>
<evidence type="ECO:0000256" key="4">
    <source>
        <dbReference type="ARBA" id="ARBA00022519"/>
    </source>
</evidence>
<dbReference type="KEGG" id="foo:CGC45_06755"/>
<dbReference type="SUPFAM" id="SSF56112">
    <property type="entry name" value="Protein kinase-like (PK-like)"/>
    <property type="match status" value="1"/>
</dbReference>
<evidence type="ECO:0000259" key="14">
    <source>
        <dbReference type="Pfam" id="PF03109"/>
    </source>
</evidence>
<dbReference type="EMBL" id="CP022375">
    <property type="protein sequence ID" value="AXH30298.1"/>
    <property type="molecule type" value="Genomic_DNA"/>
</dbReference>
<dbReference type="NCBIfam" id="TIGR01982">
    <property type="entry name" value="UbiB"/>
    <property type="match status" value="1"/>
</dbReference>
<keyword evidence="7 13" id="KW-0812">Transmembrane</keyword>
<dbReference type="CDD" id="cd13972">
    <property type="entry name" value="UbiB"/>
    <property type="match status" value="1"/>
</dbReference>
<gene>
    <name evidence="15" type="ORF">CGC43_06760</name>
</gene>
<keyword evidence="15" id="KW-0830">Ubiquinone</keyword>
<dbReference type="PANTHER" id="PTHR10566:SF113">
    <property type="entry name" value="PROTEIN ACTIVITY OF BC1 COMPLEX KINASE 7, CHLOROPLASTIC"/>
    <property type="match status" value="1"/>
</dbReference>
<organism evidence="15 16">
    <name type="scientific">Francisella opportunistica</name>
    <dbReference type="NCBI Taxonomy" id="2016517"/>
    <lineage>
        <taxon>Bacteria</taxon>
        <taxon>Pseudomonadati</taxon>
        <taxon>Pseudomonadota</taxon>
        <taxon>Gammaproteobacteria</taxon>
        <taxon>Thiotrichales</taxon>
        <taxon>Francisellaceae</taxon>
        <taxon>Francisella</taxon>
    </lineage>
</organism>
<reference evidence="15 16" key="1">
    <citation type="submission" date="2017-07" db="EMBL/GenBank/DDBJ databases">
        <title>Complete genome sequences and comparative analysis of the novel pathogen Francisella opportunistica.</title>
        <authorList>
            <person name="Dietrich E.A."/>
            <person name="Kingry L.C."/>
            <person name="Petersen J.M."/>
        </authorList>
    </citation>
    <scope>NUCLEOTIDE SEQUENCE [LARGE SCALE GENOMIC DNA]</scope>
    <source>
        <strain evidence="15 16">14-2155</strain>
    </source>
</reference>
<dbReference type="PANTHER" id="PTHR10566">
    <property type="entry name" value="CHAPERONE-ACTIVITY OF BC1 COMPLEX CABC1 -RELATED"/>
    <property type="match status" value="1"/>
</dbReference>
<evidence type="ECO:0000256" key="8">
    <source>
        <dbReference type="ARBA" id="ARBA00022741"/>
    </source>
</evidence>
<keyword evidence="3" id="KW-1003">Cell membrane</keyword>
<keyword evidence="8" id="KW-0547">Nucleotide-binding</keyword>
<keyword evidence="10" id="KW-0067">ATP-binding</keyword>
<dbReference type="RefSeq" id="WP_071629562.1">
    <property type="nucleotide sequence ID" value="NZ_CP022375.1"/>
</dbReference>
<comment type="pathway">
    <text evidence="1">Cofactor biosynthesis; ubiquinone biosynthesis [regulation].</text>
</comment>
<dbReference type="InterPro" id="IPR004147">
    <property type="entry name" value="ABC1_dom"/>
</dbReference>
<evidence type="ECO:0000256" key="6">
    <source>
        <dbReference type="ARBA" id="ARBA00022688"/>
    </source>
</evidence>
<name>A0A345JSK2_9GAMM</name>
<protein>
    <submittedName>
        <fullName evidence="15">Ubiquinone biosynthesis regulatory protein kinase UbiB</fullName>
    </submittedName>
</protein>
<evidence type="ECO:0000256" key="7">
    <source>
        <dbReference type="ARBA" id="ARBA00022692"/>
    </source>
</evidence>
<evidence type="ECO:0000256" key="2">
    <source>
        <dbReference type="ARBA" id="ARBA00009670"/>
    </source>
</evidence>
<dbReference type="AlphaFoldDB" id="A0A345JSK2"/>
<dbReference type="GO" id="GO:0016301">
    <property type="term" value="F:kinase activity"/>
    <property type="evidence" value="ECO:0007669"/>
    <property type="project" value="UniProtKB-KW"/>
</dbReference>
<dbReference type="GO" id="GO:0006744">
    <property type="term" value="P:ubiquinone biosynthetic process"/>
    <property type="evidence" value="ECO:0007669"/>
    <property type="project" value="UniProtKB-UniPathway"/>
</dbReference>
<feature type="transmembrane region" description="Helical" evidence="13">
    <location>
        <begin position="497"/>
        <end position="515"/>
    </location>
</feature>
<evidence type="ECO:0000256" key="12">
    <source>
        <dbReference type="ARBA" id="ARBA00023136"/>
    </source>
</evidence>
<dbReference type="NCBIfam" id="NF003404">
    <property type="entry name" value="PRK04750.1"/>
    <property type="match status" value="1"/>
</dbReference>
<dbReference type="UniPathway" id="UPA00232"/>
<dbReference type="InterPro" id="IPR011009">
    <property type="entry name" value="Kinase-like_dom_sf"/>
</dbReference>
<comment type="similarity">
    <text evidence="2">Belongs to the protein kinase superfamily. ADCK protein kinase family.</text>
</comment>
<evidence type="ECO:0000256" key="11">
    <source>
        <dbReference type="ARBA" id="ARBA00022989"/>
    </source>
</evidence>
<keyword evidence="4" id="KW-0997">Cell inner membrane</keyword>
<keyword evidence="6" id="KW-0831">Ubiquinone biosynthesis</keyword>